<feature type="signal peptide" evidence="1">
    <location>
        <begin position="1"/>
        <end position="15"/>
    </location>
</feature>
<gene>
    <name evidence="2" type="ORF">GCM10010123_41240</name>
</gene>
<accession>A0A8J3BAV0</accession>
<feature type="chain" id="PRO_5038579175" evidence="1">
    <location>
        <begin position="16"/>
        <end position="102"/>
    </location>
</feature>
<evidence type="ECO:0000313" key="3">
    <source>
        <dbReference type="Proteomes" id="UP000649739"/>
    </source>
</evidence>
<evidence type="ECO:0000256" key="1">
    <source>
        <dbReference type="SAM" id="SignalP"/>
    </source>
</evidence>
<name>A0A8J3BAV0_9ACTN</name>
<dbReference type="Proteomes" id="UP000649739">
    <property type="component" value="Unassembled WGS sequence"/>
</dbReference>
<keyword evidence="3" id="KW-1185">Reference proteome</keyword>
<dbReference type="RefSeq" id="WP_189171856.1">
    <property type="nucleotide sequence ID" value="NZ_BMQB01000011.1"/>
</dbReference>
<organism evidence="2 3">
    <name type="scientific">Pilimelia anulata</name>
    <dbReference type="NCBI Taxonomy" id="53371"/>
    <lineage>
        <taxon>Bacteria</taxon>
        <taxon>Bacillati</taxon>
        <taxon>Actinomycetota</taxon>
        <taxon>Actinomycetes</taxon>
        <taxon>Micromonosporales</taxon>
        <taxon>Micromonosporaceae</taxon>
        <taxon>Pilimelia</taxon>
    </lineage>
</organism>
<keyword evidence="1" id="KW-0732">Signal</keyword>
<dbReference type="EMBL" id="BMQB01000011">
    <property type="protein sequence ID" value="GGK07171.1"/>
    <property type="molecule type" value="Genomic_DNA"/>
</dbReference>
<comment type="caution">
    <text evidence="2">The sequence shown here is derived from an EMBL/GenBank/DDBJ whole genome shotgun (WGS) entry which is preliminary data.</text>
</comment>
<protein>
    <submittedName>
        <fullName evidence="2">Uncharacterized protein</fullName>
    </submittedName>
</protein>
<reference evidence="2" key="1">
    <citation type="journal article" date="2014" name="Int. J. Syst. Evol. Microbiol.">
        <title>Complete genome sequence of Corynebacterium casei LMG S-19264T (=DSM 44701T), isolated from a smear-ripened cheese.</title>
        <authorList>
            <consortium name="US DOE Joint Genome Institute (JGI-PGF)"/>
            <person name="Walter F."/>
            <person name="Albersmeier A."/>
            <person name="Kalinowski J."/>
            <person name="Ruckert C."/>
        </authorList>
    </citation>
    <scope>NUCLEOTIDE SEQUENCE</scope>
    <source>
        <strain evidence="2">JCM 3090</strain>
    </source>
</reference>
<dbReference type="AlphaFoldDB" id="A0A8J3BAV0"/>
<reference evidence="2" key="2">
    <citation type="submission" date="2020-09" db="EMBL/GenBank/DDBJ databases">
        <authorList>
            <person name="Sun Q."/>
            <person name="Ohkuma M."/>
        </authorList>
    </citation>
    <scope>NUCLEOTIDE SEQUENCE</scope>
    <source>
        <strain evidence="2">JCM 3090</strain>
    </source>
</reference>
<sequence length="102" mass="10092">MLVSVLLLHPVAARAALPAGIAAADTPAGLAGGCGLFTGTDPAGLPPRGTRAGAPPAHRTQPAADVVLLVVELPATRWGTRGAGAYGTDVPATPVPVRILRC</sequence>
<proteinExistence type="predicted"/>
<evidence type="ECO:0000313" key="2">
    <source>
        <dbReference type="EMBL" id="GGK07171.1"/>
    </source>
</evidence>